<proteinExistence type="inferred from homology"/>
<dbReference type="SUPFAM" id="SSF53150">
    <property type="entry name" value="DNA repair protein MutS, domain II"/>
    <property type="match status" value="1"/>
</dbReference>
<organism evidence="9 10">
    <name type="scientific">Trametes cubensis</name>
    <dbReference type="NCBI Taxonomy" id="1111947"/>
    <lineage>
        <taxon>Eukaryota</taxon>
        <taxon>Fungi</taxon>
        <taxon>Dikarya</taxon>
        <taxon>Basidiomycota</taxon>
        <taxon>Agaricomycotina</taxon>
        <taxon>Agaricomycetes</taxon>
        <taxon>Polyporales</taxon>
        <taxon>Polyporaceae</taxon>
        <taxon>Trametes</taxon>
    </lineage>
</organism>
<evidence type="ECO:0000259" key="8">
    <source>
        <dbReference type="PROSITE" id="PS00486"/>
    </source>
</evidence>
<keyword evidence="6" id="KW-0234">DNA repair</keyword>
<dbReference type="InterPro" id="IPR007696">
    <property type="entry name" value="DNA_mismatch_repair_MutS_core"/>
</dbReference>
<feature type="domain" description="DNA mismatch repair proteins mutS family" evidence="8">
    <location>
        <begin position="975"/>
        <end position="991"/>
    </location>
</feature>
<dbReference type="InterPro" id="IPR000432">
    <property type="entry name" value="DNA_mismatch_repair_MutS_C"/>
</dbReference>
<keyword evidence="4" id="KW-0067">ATP-binding</keyword>
<feature type="compositionally biased region" description="Polar residues" evidence="7">
    <location>
        <begin position="141"/>
        <end position="155"/>
    </location>
</feature>
<reference evidence="9" key="1">
    <citation type="submission" date="2022-11" db="EMBL/GenBank/DDBJ databases">
        <title>Genome Sequence of Cubamyces cubensis.</title>
        <authorList>
            <person name="Buettner E."/>
        </authorList>
    </citation>
    <scope>NUCLEOTIDE SEQUENCE</scope>
    <source>
        <strain evidence="9">MPL-01</strain>
    </source>
</reference>
<keyword evidence="2" id="KW-0547">Nucleotide-binding</keyword>
<comment type="caution">
    <text evidence="9">The sequence shown here is derived from an EMBL/GenBank/DDBJ whole genome shotgun (WGS) entry which is preliminary data.</text>
</comment>
<dbReference type="GO" id="GO:0005524">
    <property type="term" value="F:ATP binding"/>
    <property type="evidence" value="ECO:0007669"/>
    <property type="project" value="UniProtKB-UniRule"/>
</dbReference>
<dbReference type="GO" id="GO:0140664">
    <property type="term" value="F:ATP-dependent DNA damage sensor activity"/>
    <property type="evidence" value="ECO:0007669"/>
    <property type="project" value="InterPro"/>
</dbReference>
<evidence type="ECO:0000256" key="4">
    <source>
        <dbReference type="ARBA" id="ARBA00022840"/>
    </source>
</evidence>
<feature type="region of interest" description="Disordered" evidence="7">
    <location>
        <begin position="200"/>
        <end position="226"/>
    </location>
</feature>
<evidence type="ECO:0000256" key="2">
    <source>
        <dbReference type="ARBA" id="ARBA00022741"/>
    </source>
</evidence>
<keyword evidence="3" id="KW-0227">DNA damage</keyword>
<protein>
    <recommendedName>
        <fullName evidence="8">DNA mismatch repair proteins mutS family domain-containing protein</fullName>
    </recommendedName>
</protein>
<accession>A0AAD7TI86</accession>
<feature type="compositionally biased region" description="Basic and acidic residues" evidence="7">
    <location>
        <begin position="102"/>
        <end position="111"/>
    </location>
</feature>
<dbReference type="InterPro" id="IPR036678">
    <property type="entry name" value="MutS_con_dom_sf"/>
</dbReference>
<dbReference type="SUPFAM" id="SSF52540">
    <property type="entry name" value="P-loop containing nucleoside triphosphate hydrolases"/>
    <property type="match status" value="1"/>
</dbReference>
<feature type="compositionally biased region" description="Polar residues" evidence="7">
    <location>
        <begin position="169"/>
        <end position="186"/>
    </location>
</feature>
<dbReference type="InterPro" id="IPR045076">
    <property type="entry name" value="MutS"/>
</dbReference>
<gene>
    <name evidence="9" type="ORF">ONZ51_g12581</name>
</gene>
<dbReference type="InterPro" id="IPR036187">
    <property type="entry name" value="DNA_mismatch_repair_MutS_sf"/>
</dbReference>
<dbReference type="GO" id="GO:0005739">
    <property type="term" value="C:mitochondrion"/>
    <property type="evidence" value="ECO:0007669"/>
    <property type="project" value="TreeGrafter"/>
</dbReference>
<dbReference type="PANTHER" id="PTHR11361">
    <property type="entry name" value="DNA MISMATCH REPAIR PROTEIN MUTS FAMILY MEMBER"/>
    <property type="match status" value="1"/>
</dbReference>
<keyword evidence="5" id="KW-0238">DNA-binding</keyword>
<comment type="similarity">
    <text evidence="1">Belongs to the DNA mismatch repair MutS family.</text>
</comment>
<dbReference type="SMART" id="SM00534">
    <property type="entry name" value="MUTSac"/>
    <property type="match status" value="1"/>
</dbReference>
<keyword evidence="10" id="KW-1185">Reference proteome</keyword>
<dbReference type="Gene3D" id="1.10.1420.10">
    <property type="match status" value="2"/>
</dbReference>
<dbReference type="InterPro" id="IPR007695">
    <property type="entry name" value="DNA_mismatch_repair_MutS-lik_N"/>
</dbReference>
<dbReference type="Gene3D" id="3.30.420.110">
    <property type="entry name" value="MutS, connector domain"/>
    <property type="match status" value="1"/>
</dbReference>
<dbReference type="Pfam" id="PF01624">
    <property type="entry name" value="MutS_I"/>
    <property type="match status" value="1"/>
</dbReference>
<evidence type="ECO:0000313" key="9">
    <source>
        <dbReference type="EMBL" id="KAJ8455194.1"/>
    </source>
</evidence>
<dbReference type="GO" id="GO:0043504">
    <property type="term" value="P:mitochondrial DNA repair"/>
    <property type="evidence" value="ECO:0007669"/>
    <property type="project" value="TreeGrafter"/>
</dbReference>
<dbReference type="Pfam" id="PF00488">
    <property type="entry name" value="MutS_V"/>
    <property type="match status" value="1"/>
</dbReference>
<evidence type="ECO:0000256" key="3">
    <source>
        <dbReference type="ARBA" id="ARBA00022763"/>
    </source>
</evidence>
<dbReference type="FunFam" id="3.40.50.300:FF:001238">
    <property type="entry name" value="DNA mismatch repair protein"/>
    <property type="match status" value="1"/>
</dbReference>
<dbReference type="SUPFAM" id="SSF55271">
    <property type="entry name" value="DNA repair protein MutS, domain I"/>
    <property type="match status" value="1"/>
</dbReference>
<evidence type="ECO:0000256" key="7">
    <source>
        <dbReference type="SAM" id="MobiDB-lite"/>
    </source>
</evidence>
<dbReference type="Pfam" id="PF05192">
    <property type="entry name" value="MutS_III"/>
    <property type="match status" value="1"/>
</dbReference>
<sequence>MVALFHRPPPCHSFACYTRRLLANDSARQFSSSHIQRAIPEDPYVPLKKPNVTKKSYAELPSARVLPDGTAAPPLRDWRGGLADSSHVLDRASSLPSRSTRIHSEQTEHRPIRTRRAKPGPTRAATRRLNAAQAPSEESRNASPPSEMIVNSPSLSGEGKKSIKAASLVQENGDSPSPFQGSNDPTVPQEMVVVDTVEPKAEEVPTPPVTKRRKRQSKAQKAAAVRTEAALPSTPLATEILDNLTRYPHCILLTRVGQFYESYFDQAADVARLLNIKLTQKTWGGQRILMCGFPLMHLNKYLKVLVQEHNRFVAMCEEFARDPTLGAKGGFDRRVVRIVTPGTLIDEPFLIPYENNYLLSVVPAPPPDWAEVKHAVSPKLPIGLAWIDVSTGEFYTKSTVFSSLKDELVRISPKEVVLDQRLSKDGAQHVRNAIVEEGFFVSSFTSPEEPPTDDVISVTTSATQASPDDLTSIQLKDGLLPVPLSEEETKAVELLTAFMHTNLMEHMPALSSPTREVSSGRMQIDSQTVKSLEIREGMRDGGTTGSLLSVIKRTVTTSGTRLLARWLCSPSTSLAEINARQSLVAFFHERPYLREDLVQVLRETGDATRIVQKFMLGRGGPFDLFAICTTVNTWAAVKDRIAMERKMSEQEGVAIDESHWSSIDALVNRLGDLSHLAQRIRMALPQSEATGLDEEMTEDLPTESSPLQMQRNPLGITDWSINPEFSVHLKQLHVALKKFLVKKDKLEHRLQTTYDAPSLTLRASPGQGMHVHVARKSHAYKLKDSEEPEWAQLAAKICETTFAIRMAEKEAFGQLRNEVTMHAPIIRRNARIIDELDVTLGFANLAANMHFVRPVVKEGTSYHVVNGRHPTVELGLLTSGRGFTPNTVTFNPDSRLHIITGPNMAGKSTLLRQTALIAILAQTGSFVPADYAEVGIVDRVFSRIGAKDDLFRDRSTFMVEMLEAGDILRRATPNSLVIMDEVGRGTTVEDGLAIAFATAHHLLAVNGCRAMFATHFHELADMLGYDPMTHKGQGPFSDIAFYCTDVDEIEDGYFTYSHRLRPGVNRDSHGIKVAQLAGMPEDAVRVARTALAWLKERSAERSGRAVELRDLGQALVTDRT</sequence>
<dbReference type="GO" id="GO:0030983">
    <property type="term" value="F:mismatched DNA binding"/>
    <property type="evidence" value="ECO:0007669"/>
    <property type="project" value="UniProtKB-UniRule"/>
</dbReference>
<dbReference type="GO" id="GO:0006298">
    <property type="term" value="P:mismatch repair"/>
    <property type="evidence" value="ECO:0007669"/>
    <property type="project" value="InterPro"/>
</dbReference>
<dbReference type="Pfam" id="PF05188">
    <property type="entry name" value="MutS_II"/>
    <property type="match status" value="1"/>
</dbReference>
<feature type="region of interest" description="Disordered" evidence="7">
    <location>
        <begin position="89"/>
        <end position="187"/>
    </location>
</feature>
<name>A0AAD7TI86_9APHY</name>
<dbReference type="EMBL" id="JAPEVG010000809">
    <property type="protein sequence ID" value="KAJ8455194.1"/>
    <property type="molecule type" value="Genomic_DNA"/>
</dbReference>
<dbReference type="AlphaFoldDB" id="A0AAD7TI86"/>
<dbReference type="InterPro" id="IPR007860">
    <property type="entry name" value="DNA_mmatch_repair_MutS_con_dom"/>
</dbReference>
<dbReference type="InterPro" id="IPR016151">
    <property type="entry name" value="DNA_mismatch_repair_MutS_N"/>
</dbReference>
<evidence type="ECO:0000313" key="10">
    <source>
        <dbReference type="Proteomes" id="UP001215151"/>
    </source>
</evidence>
<dbReference type="Gene3D" id="3.40.1170.10">
    <property type="entry name" value="DNA repair protein MutS, domain I"/>
    <property type="match status" value="1"/>
</dbReference>
<dbReference type="SMART" id="SM00533">
    <property type="entry name" value="MUTSd"/>
    <property type="match status" value="1"/>
</dbReference>
<dbReference type="Proteomes" id="UP001215151">
    <property type="component" value="Unassembled WGS sequence"/>
</dbReference>
<evidence type="ECO:0000256" key="1">
    <source>
        <dbReference type="ARBA" id="ARBA00006271"/>
    </source>
</evidence>
<dbReference type="Gene3D" id="3.40.50.300">
    <property type="entry name" value="P-loop containing nucleotide triphosphate hydrolases"/>
    <property type="match status" value="1"/>
</dbReference>
<evidence type="ECO:0000256" key="5">
    <source>
        <dbReference type="ARBA" id="ARBA00023125"/>
    </source>
</evidence>
<dbReference type="SUPFAM" id="SSF48334">
    <property type="entry name" value="DNA repair protein MutS, domain III"/>
    <property type="match status" value="1"/>
</dbReference>
<dbReference type="PROSITE" id="PS00486">
    <property type="entry name" value="DNA_MISMATCH_REPAIR_2"/>
    <property type="match status" value="1"/>
</dbReference>
<dbReference type="PANTHER" id="PTHR11361:SF34">
    <property type="entry name" value="DNA MISMATCH REPAIR PROTEIN MSH1, MITOCHONDRIAL"/>
    <property type="match status" value="1"/>
</dbReference>
<dbReference type="GO" id="GO:0005634">
    <property type="term" value="C:nucleus"/>
    <property type="evidence" value="ECO:0007669"/>
    <property type="project" value="TreeGrafter"/>
</dbReference>
<dbReference type="InterPro" id="IPR027417">
    <property type="entry name" value="P-loop_NTPase"/>
</dbReference>
<evidence type="ECO:0000256" key="6">
    <source>
        <dbReference type="ARBA" id="ARBA00023204"/>
    </source>
</evidence>